<accession>A0A813DPD2</accession>
<sequence>LRYSQKKCGSRFSDGRPIMETLEQLNTQRVDTLRAPWLKLSCVQRHDGLYSIDNRRLWCLKRHRDHVQEDVEVRIRMIPDEVYKECQRFTRNHDAQNGGHEITVRGEGPRPRRHNNSNNNDNNNEEIRVRSYRHSGRGRSREGRRSGATV</sequence>
<comment type="caution">
    <text evidence="2">The sequence shown here is derived from an EMBL/GenBank/DDBJ whole genome shotgun (WGS) entry which is preliminary data.</text>
</comment>
<keyword evidence="3" id="KW-1185">Reference proteome</keyword>
<feature type="compositionally biased region" description="Basic and acidic residues" evidence="1">
    <location>
        <begin position="139"/>
        <end position="150"/>
    </location>
</feature>
<evidence type="ECO:0000313" key="2">
    <source>
        <dbReference type="EMBL" id="CAE8589779.1"/>
    </source>
</evidence>
<proteinExistence type="predicted"/>
<dbReference type="Proteomes" id="UP000654075">
    <property type="component" value="Unassembled WGS sequence"/>
</dbReference>
<name>A0A813DPD2_POLGL</name>
<protein>
    <submittedName>
        <fullName evidence="2">Uncharacterized protein</fullName>
    </submittedName>
</protein>
<feature type="non-terminal residue" evidence="2">
    <location>
        <position position="1"/>
    </location>
</feature>
<evidence type="ECO:0000313" key="3">
    <source>
        <dbReference type="Proteomes" id="UP000654075"/>
    </source>
</evidence>
<evidence type="ECO:0000256" key="1">
    <source>
        <dbReference type="SAM" id="MobiDB-lite"/>
    </source>
</evidence>
<organism evidence="2 3">
    <name type="scientific">Polarella glacialis</name>
    <name type="common">Dinoflagellate</name>
    <dbReference type="NCBI Taxonomy" id="89957"/>
    <lineage>
        <taxon>Eukaryota</taxon>
        <taxon>Sar</taxon>
        <taxon>Alveolata</taxon>
        <taxon>Dinophyceae</taxon>
        <taxon>Suessiales</taxon>
        <taxon>Suessiaceae</taxon>
        <taxon>Polarella</taxon>
    </lineage>
</organism>
<dbReference type="AlphaFoldDB" id="A0A813DPD2"/>
<dbReference type="OrthoDB" id="445617at2759"/>
<dbReference type="EMBL" id="CAJNNV010003878">
    <property type="protein sequence ID" value="CAE8589779.1"/>
    <property type="molecule type" value="Genomic_DNA"/>
</dbReference>
<feature type="region of interest" description="Disordered" evidence="1">
    <location>
        <begin position="89"/>
        <end position="150"/>
    </location>
</feature>
<gene>
    <name evidence="2" type="ORF">PGLA1383_LOCUS8511</name>
</gene>
<reference evidence="2" key="1">
    <citation type="submission" date="2021-02" db="EMBL/GenBank/DDBJ databases">
        <authorList>
            <person name="Dougan E. K."/>
            <person name="Rhodes N."/>
            <person name="Thang M."/>
            <person name="Chan C."/>
        </authorList>
    </citation>
    <scope>NUCLEOTIDE SEQUENCE</scope>
</reference>